<dbReference type="GO" id="GO:0004601">
    <property type="term" value="F:peroxidase activity"/>
    <property type="evidence" value="ECO:0007669"/>
    <property type="project" value="UniProtKB-KW"/>
</dbReference>
<accession>A0AB39RYP5</accession>
<comment type="similarity">
    <text evidence="6">Belongs to the DyP-type peroxidase family.</text>
</comment>
<dbReference type="InterPro" id="IPR006314">
    <property type="entry name" value="Dyp_peroxidase"/>
</dbReference>
<keyword evidence="5" id="KW-0408">Iron</keyword>
<dbReference type="InterPro" id="IPR049509">
    <property type="entry name" value="DyP_N"/>
</dbReference>
<evidence type="ECO:0000256" key="5">
    <source>
        <dbReference type="ARBA" id="ARBA00023004"/>
    </source>
</evidence>
<evidence type="ECO:0000313" key="8">
    <source>
        <dbReference type="EMBL" id="XDQ58760.1"/>
    </source>
</evidence>
<evidence type="ECO:0000256" key="3">
    <source>
        <dbReference type="ARBA" id="ARBA00022723"/>
    </source>
</evidence>
<dbReference type="GO" id="GO:0046872">
    <property type="term" value="F:metal ion binding"/>
    <property type="evidence" value="ECO:0007669"/>
    <property type="project" value="UniProtKB-KW"/>
</dbReference>
<evidence type="ECO:0000256" key="1">
    <source>
        <dbReference type="ARBA" id="ARBA00001970"/>
    </source>
</evidence>
<sequence>MSAPTDVTLELDDIQRGVLSPRPTPYAATYLVFRIDDRAHGRELMRRASLAATSAADLSSPLGDTWVSVAVTCWGLEALGVPRASLDTFAWEFRQGMAARARALGDVAASSPKNWEAPLGTHDVHVVITAIAPDSPRLEAAIDRARPAYDRLPGVTAIWRQDCYALPTEKEHFGYRDGVSHPAIEGSGIPGSNPLEVPLKSGEFVLGHSDEIGGVQTPEPTGLGRNGSYAVFRKLHQDVAAFRRYLRDNSTGTQDEELIAAKIMGRWRSGAPLALAPEHDDPALGADPHRRNSFLYARDDPMGFTTPGGCHIRRGNPRDASVAGEARLHRMIRRGAVYGPPLPEGVLEDDGVDRGLMFAFIGARLGRQFEFVQSEWMNDGVFFGAGHTKDPIVGSPDEEAGFTIPRRPVRRRLAPLPRFVVTRGGEYCFLPSLSALRWLGDMHD</sequence>
<keyword evidence="2 8" id="KW-0575">Peroxidase</keyword>
<dbReference type="RefSeq" id="WP_369251919.1">
    <property type="nucleotide sequence ID" value="NZ_CP163443.1"/>
</dbReference>
<comment type="cofactor">
    <cofactor evidence="1">
        <name>heme b</name>
        <dbReference type="ChEBI" id="CHEBI:60344"/>
    </cofactor>
</comment>
<evidence type="ECO:0000256" key="6">
    <source>
        <dbReference type="ARBA" id="ARBA00025737"/>
    </source>
</evidence>
<dbReference type="EMBL" id="CP163443">
    <property type="protein sequence ID" value="XDQ58760.1"/>
    <property type="molecule type" value="Genomic_DNA"/>
</dbReference>
<organism evidence="8">
    <name type="scientific">Streptomyces sp. R41</name>
    <dbReference type="NCBI Taxonomy" id="3238632"/>
    <lineage>
        <taxon>Bacteria</taxon>
        <taxon>Bacillati</taxon>
        <taxon>Actinomycetota</taxon>
        <taxon>Actinomycetes</taxon>
        <taxon>Kitasatosporales</taxon>
        <taxon>Streptomycetaceae</taxon>
        <taxon>Streptomyces</taxon>
    </lineage>
</organism>
<name>A0AB39RYP5_9ACTN</name>
<dbReference type="SUPFAM" id="SSF54909">
    <property type="entry name" value="Dimeric alpha+beta barrel"/>
    <property type="match status" value="1"/>
</dbReference>
<dbReference type="PANTHER" id="PTHR30521:SF5">
    <property type="entry name" value="BLR4509 PROTEIN"/>
    <property type="match status" value="1"/>
</dbReference>
<protein>
    <submittedName>
        <fullName evidence="8">Dyp-type peroxidase</fullName>
    </submittedName>
</protein>
<dbReference type="GO" id="GO:0005829">
    <property type="term" value="C:cytosol"/>
    <property type="evidence" value="ECO:0007669"/>
    <property type="project" value="TreeGrafter"/>
</dbReference>
<dbReference type="PANTHER" id="PTHR30521">
    <property type="entry name" value="DEFERROCHELATASE/PEROXIDASE"/>
    <property type="match status" value="1"/>
</dbReference>
<dbReference type="InterPro" id="IPR011008">
    <property type="entry name" value="Dimeric_a/b-barrel"/>
</dbReference>
<dbReference type="PROSITE" id="PS51404">
    <property type="entry name" value="DYP_PEROXIDASE"/>
    <property type="match status" value="1"/>
</dbReference>
<dbReference type="NCBIfam" id="TIGR01413">
    <property type="entry name" value="Dyp_perox_fam"/>
    <property type="match status" value="1"/>
</dbReference>
<evidence type="ECO:0000256" key="2">
    <source>
        <dbReference type="ARBA" id="ARBA00022559"/>
    </source>
</evidence>
<dbReference type="AlphaFoldDB" id="A0AB39RYP5"/>
<evidence type="ECO:0000259" key="7">
    <source>
        <dbReference type="Pfam" id="PF21105"/>
    </source>
</evidence>
<keyword evidence="3" id="KW-0479">Metal-binding</keyword>
<proteinExistence type="inferred from homology"/>
<evidence type="ECO:0000256" key="4">
    <source>
        <dbReference type="ARBA" id="ARBA00023002"/>
    </source>
</evidence>
<feature type="domain" description="DyP dimeric alpha+beta barrel" evidence="7">
    <location>
        <begin position="28"/>
        <end position="140"/>
    </location>
</feature>
<dbReference type="Pfam" id="PF21105">
    <property type="entry name" value="DyP_N"/>
    <property type="match status" value="1"/>
</dbReference>
<keyword evidence="4" id="KW-0560">Oxidoreductase</keyword>
<gene>
    <name evidence="8" type="ORF">AB5J53_47640</name>
</gene>
<dbReference type="GO" id="GO:0020037">
    <property type="term" value="F:heme binding"/>
    <property type="evidence" value="ECO:0007669"/>
    <property type="project" value="InterPro"/>
</dbReference>
<reference evidence="8" key="1">
    <citation type="submission" date="2024-07" db="EMBL/GenBank/DDBJ databases">
        <authorList>
            <person name="Yu S.T."/>
        </authorList>
    </citation>
    <scope>NUCLEOTIDE SEQUENCE</scope>
    <source>
        <strain evidence="8">R41</strain>
    </source>
</reference>